<keyword evidence="2" id="KW-0812">Transmembrane</keyword>
<evidence type="ECO:0000313" key="4">
    <source>
        <dbReference type="Proteomes" id="UP001595699"/>
    </source>
</evidence>
<feature type="region of interest" description="Disordered" evidence="1">
    <location>
        <begin position="357"/>
        <end position="377"/>
    </location>
</feature>
<comment type="caution">
    <text evidence="3">The sequence shown here is derived from an EMBL/GenBank/DDBJ whole genome shotgun (WGS) entry which is preliminary data.</text>
</comment>
<keyword evidence="2" id="KW-0472">Membrane</keyword>
<name>A0ABV7Y2B2_9ACTN</name>
<evidence type="ECO:0000313" key="3">
    <source>
        <dbReference type="EMBL" id="MFC3759388.1"/>
    </source>
</evidence>
<evidence type="ECO:0000256" key="1">
    <source>
        <dbReference type="SAM" id="MobiDB-lite"/>
    </source>
</evidence>
<protein>
    <submittedName>
        <fullName evidence="3">Uncharacterized protein</fullName>
    </submittedName>
</protein>
<keyword evidence="4" id="KW-1185">Reference proteome</keyword>
<sequence length="767" mass="80511">MSEDIERGLRGALRRATDGLTDNPGRYDEVARRVRHRRTGTIAGITSAVVLLAAIGGFAWANQGGGDGRNGRTVVANEPKADELDLTCAPPSGGPQEPKATTGKPFVRDGALAARLCPALKDDPQSNVKPDQALLDLRLHANVDQLVATLNKLPAFNPAAFCTMDMGPSYDLLLVYGDGKKVTVSFNAYGCGVAKSGAEFRMDAGKLHEQFSELAKKQDKPNALACQPPSGGVGEAKPTGDGPLVPTGAVVARLCPALDKSDKLYVEPDPADLAPVLRTGVDQLVTKVNGLPAVQPNFACNQDLGPMFDLLLAYPDGSTKVVTFEMRGCQYARSGSEFRQGGPGIAELFRTLVKQQNPAPSGTETCPGPSGGVGTPKNTGTGEFVRPGATTALICGALVNVALDSLIVGKVATTGVDQLVDELNQLTAVNPVGACRDDLGATYDLYLGYPDGSKTVVTFEGFGCGIAKSGEEYRAGARDIDDLFTQLVGDPSVNQGCPPPSGGPKLSTNPGPPGELVEKGAIEARLCPGRAEDTPTDQLASFPIRSGLPGLVDKLNALAVPGKDQVCTDDYGPAYDLVLTYPDGHTRVVKLANYGCGDVESDGRHRVGARAINETFRLLAEDQRLANPPEHASGADCGKPVWATNDQAWPQFLSYESFRPFTDMFVPNFVAEALACRHSTSAAQTRQVPIPKAKAEAFRTLVNDSMDALVECEIAPADPVDVLAFGDAGRGNYLIAIGRGDCAIVQGKYAAGAASPELLAQLDQLLG</sequence>
<dbReference type="RefSeq" id="WP_205122216.1">
    <property type="nucleotide sequence ID" value="NZ_JAFBCM010000001.1"/>
</dbReference>
<feature type="region of interest" description="Disordered" evidence="1">
    <location>
        <begin position="493"/>
        <end position="515"/>
    </location>
</feature>
<feature type="transmembrane region" description="Helical" evidence="2">
    <location>
        <begin position="42"/>
        <end position="61"/>
    </location>
</feature>
<dbReference type="Proteomes" id="UP001595699">
    <property type="component" value="Unassembled WGS sequence"/>
</dbReference>
<evidence type="ECO:0000256" key="2">
    <source>
        <dbReference type="SAM" id="Phobius"/>
    </source>
</evidence>
<feature type="region of interest" description="Disordered" evidence="1">
    <location>
        <begin position="218"/>
        <end position="240"/>
    </location>
</feature>
<keyword evidence="2" id="KW-1133">Transmembrane helix</keyword>
<reference evidence="4" key="1">
    <citation type="journal article" date="2019" name="Int. J. Syst. Evol. Microbiol.">
        <title>The Global Catalogue of Microorganisms (GCM) 10K type strain sequencing project: providing services to taxonomists for standard genome sequencing and annotation.</title>
        <authorList>
            <consortium name="The Broad Institute Genomics Platform"/>
            <consortium name="The Broad Institute Genome Sequencing Center for Infectious Disease"/>
            <person name="Wu L."/>
            <person name="Ma J."/>
        </authorList>
    </citation>
    <scope>NUCLEOTIDE SEQUENCE [LARGE SCALE GENOMIC DNA]</scope>
    <source>
        <strain evidence="4">CGMCC 4.7241</strain>
    </source>
</reference>
<gene>
    <name evidence="3" type="ORF">ACFOUW_00920</name>
</gene>
<accession>A0ABV7Y2B2</accession>
<organism evidence="3 4">
    <name type="scientific">Tenggerimyces flavus</name>
    <dbReference type="NCBI Taxonomy" id="1708749"/>
    <lineage>
        <taxon>Bacteria</taxon>
        <taxon>Bacillati</taxon>
        <taxon>Actinomycetota</taxon>
        <taxon>Actinomycetes</taxon>
        <taxon>Propionibacteriales</taxon>
        <taxon>Nocardioidaceae</taxon>
        <taxon>Tenggerimyces</taxon>
    </lineage>
</organism>
<proteinExistence type="predicted"/>
<dbReference type="EMBL" id="JBHRZH010000001">
    <property type="protein sequence ID" value="MFC3759388.1"/>
    <property type="molecule type" value="Genomic_DNA"/>
</dbReference>